<feature type="domain" description="OmpR/PhoB-type" evidence="7">
    <location>
        <begin position="1"/>
        <end position="93"/>
    </location>
</feature>
<keyword evidence="5" id="KW-0804">Transcription</keyword>
<dbReference type="Pfam" id="PF00486">
    <property type="entry name" value="Trans_reg_C"/>
    <property type="match status" value="1"/>
</dbReference>
<name>A0A640SQM9_9ACTN</name>
<keyword evidence="3" id="KW-0805">Transcription regulation</keyword>
<dbReference type="RefSeq" id="WP_190143939.1">
    <property type="nucleotide sequence ID" value="NZ_BLIO01000001.1"/>
</dbReference>
<dbReference type="AlphaFoldDB" id="A0A640SQM9"/>
<evidence type="ECO:0000256" key="2">
    <source>
        <dbReference type="ARBA" id="ARBA00023012"/>
    </source>
</evidence>
<dbReference type="InterPro" id="IPR036388">
    <property type="entry name" value="WH-like_DNA-bd_sf"/>
</dbReference>
<comment type="similarity">
    <text evidence="1">Belongs to the AfsR/DnrI/RedD regulatory family.</text>
</comment>
<dbReference type="SMART" id="SM00862">
    <property type="entry name" value="Trans_reg_C"/>
    <property type="match status" value="1"/>
</dbReference>
<keyword evidence="9" id="KW-1185">Reference proteome</keyword>
<dbReference type="GO" id="GO:0003677">
    <property type="term" value="F:DNA binding"/>
    <property type="evidence" value="ECO:0007669"/>
    <property type="project" value="UniProtKB-UniRule"/>
</dbReference>
<comment type="caution">
    <text evidence="8">The sequence shown here is derived from an EMBL/GenBank/DDBJ whole genome shotgun (WGS) entry which is preliminary data.</text>
</comment>
<gene>
    <name evidence="8" type="ORF">Sgleb_16740</name>
</gene>
<dbReference type="InterPro" id="IPR016032">
    <property type="entry name" value="Sig_transdc_resp-reg_C-effctor"/>
</dbReference>
<evidence type="ECO:0000256" key="1">
    <source>
        <dbReference type="ARBA" id="ARBA00005820"/>
    </source>
</evidence>
<dbReference type="EMBL" id="BLIO01000001">
    <property type="protein sequence ID" value="GFE13627.1"/>
    <property type="molecule type" value="Genomic_DNA"/>
</dbReference>
<evidence type="ECO:0000313" key="8">
    <source>
        <dbReference type="EMBL" id="GFE13627.1"/>
    </source>
</evidence>
<dbReference type="SUPFAM" id="SSF48452">
    <property type="entry name" value="TPR-like"/>
    <property type="match status" value="1"/>
</dbReference>
<reference evidence="8 9" key="1">
    <citation type="submission" date="2019-12" db="EMBL/GenBank/DDBJ databases">
        <title>Whole genome shotgun sequence of Streptomyces hygroscopicus subsp. glebosus NBRC 13786.</title>
        <authorList>
            <person name="Ichikawa N."/>
            <person name="Kimura A."/>
            <person name="Kitahashi Y."/>
            <person name="Komaki H."/>
            <person name="Tamura T."/>
        </authorList>
    </citation>
    <scope>NUCLEOTIDE SEQUENCE [LARGE SCALE GENOMIC DNA]</scope>
    <source>
        <strain evidence="8 9">NBRC 13786</strain>
    </source>
</reference>
<dbReference type="GO" id="GO:0006355">
    <property type="term" value="P:regulation of DNA-templated transcription"/>
    <property type="evidence" value="ECO:0007669"/>
    <property type="project" value="InterPro"/>
</dbReference>
<dbReference type="PANTHER" id="PTHR35807:SF1">
    <property type="entry name" value="TRANSCRIPTIONAL REGULATOR REDD"/>
    <property type="match status" value="1"/>
</dbReference>
<dbReference type="PROSITE" id="PS51755">
    <property type="entry name" value="OMPR_PHOB"/>
    <property type="match status" value="1"/>
</dbReference>
<sequence length="254" mass="28638">MRYELLGSLRVVRGDSCHTLSARKKEALLAALVIRSGQVLSVDQLVDELWVDNPPCRATAALHVYISQLRSFLGPRGRRNPIVTRSPGYLLELGSDELDFHVFQQFFREGRNLVRVQDHEGAVVRFEAALGQWRGSPLSGVGEGRIVSGFVTWLEELRLECVEMMVASSLALGRDHELIGFLYSLVSEHPLHEAFYESLMTALHRTGRRADALLIYQRARDALRRDLGLEPCRRLRELHQAILSDDDGLVLAGR</sequence>
<evidence type="ECO:0000259" key="7">
    <source>
        <dbReference type="PROSITE" id="PS51755"/>
    </source>
</evidence>
<dbReference type="CDD" id="cd15831">
    <property type="entry name" value="BTAD"/>
    <property type="match status" value="1"/>
</dbReference>
<dbReference type="Gene3D" id="1.25.40.10">
    <property type="entry name" value="Tetratricopeptide repeat domain"/>
    <property type="match status" value="1"/>
</dbReference>
<evidence type="ECO:0000256" key="4">
    <source>
        <dbReference type="ARBA" id="ARBA00023125"/>
    </source>
</evidence>
<evidence type="ECO:0000256" key="5">
    <source>
        <dbReference type="ARBA" id="ARBA00023163"/>
    </source>
</evidence>
<evidence type="ECO:0000256" key="6">
    <source>
        <dbReference type="PROSITE-ProRule" id="PRU01091"/>
    </source>
</evidence>
<protein>
    <submittedName>
        <fullName evidence="8">SARP family transcriptional regulator</fullName>
    </submittedName>
</protein>
<keyword evidence="4 6" id="KW-0238">DNA-binding</keyword>
<dbReference type="GO" id="GO:0000160">
    <property type="term" value="P:phosphorelay signal transduction system"/>
    <property type="evidence" value="ECO:0007669"/>
    <property type="project" value="UniProtKB-KW"/>
</dbReference>
<dbReference type="InterPro" id="IPR005158">
    <property type="entry name" value="BTAD"/>
</dbReference>
<dbReference type="InterPro" id="IPR051677">
    <property type="entry name" value="AfsR-DnrI-RedD_regulator"/>
</dbReference>
<evidence type="ECO:0000313" key="9">
    <source>
        <dbReference type="Proteomes" id="UP000430079"/>
    </source>
</evidence>
<dbReference type="InterPro" id="IPR011990">
    <property type="entry name" value="TPR-like_helical_dom_sf"/>
</dbReference>
<dbReference type="SUPFAM" id="SSF46894">
    <property type="entry name" value="C-terminal effector domain of the bipartite response regulators"/>
    <property type="match status" value="1"/>
</dbReference>
<dbReference type="InterPro" id="IPR001867">
    <property type="entry name" value="OmpR/PhoB-type_DNA-bd"/>
</dbReference>
<dbReference type="PANTHER" id="PTHR35807">
    <property type="entry name" value="TRANSCRIPTIONAL REGULATOR REDD-RELATED"/>
    <property type="match status" value="1"/>
</dbReference>
<proteinExistence type="inferred from homology"/>
<feature type="DNA-binding region" description="OmpR/PhoB-type" evidence="6">
    <location>
        <begin position="1"/>
        <end position="93"/>
    </location>
</feature>
<accession>A0A640SQM9</accession>
<evidence type="ECO:0000256" key="3">
    <source>
        <dbReference type="ARBA" id="ARBA00023015"/>
    </source>
</evidence>
<dbReference type="Pfam" id="PF03704">
    <property type="entry name" value="BTAD"/>
    <property type="match status" value="1"/>
</dbReference>
<dbReference type="Proteomes" id="UP000430079">
    <property type="component" value="Unassembled WGS sequence"/>
</dbReference>
<dbReference type="Gene3D" id="1.10.10.10">
    <property type="entry name" value="Winged helix-like DNA-binding domain superfamily/Winged helix DNA-binding domain"/>
    <property type="match status" value="1"/>
</dbReference>
<organism evidence="8 9">
    <name type="scientific">Streptomyces glebosus</name>
    <dbReference type="NCBI Taxonomy" id="249580"/>
    <lineage>
        <taxon>Bacteria</taxon>
        <taxon>Bacillati</taxon>
        <taxon>Actinomycetota</taxon>
        <taxon>Actinomycetes</taxon>
        <taxon>Kitasatosporales</taxon>
        <taxon>Streptomycetaceae</taxon>
        <taxon>Streptomyces</taxon>
    </lineage>
</organism>
<keyword evidence="2" id="KW-0902">Two-component regulatory system</keyword>
<dbReference type="SMART" id="SM01043">
    <property type="entry name" value="BTAD"/>
    <property type="match status" value="1"/>
</dbReference>